<dbReference type="RefSeq" id="WP_258542029.1">
    <property type="nucleotide sequence ID" value="NZ_OU015584.1"/>
</dbReference>
<dbReference type="KEGG" id="ptan:CRYO30217_01836"/>
<dbReference type="Proteomes" id="UP000683507">
    <property type="component" value="Chromosome"/>
</dbReference>
<dbReference type="EMBL" id="OU015584">
    <property type="protein sequence ID" value="CAG5082195.1"/>
    <property type="molecule type" value="Genomic_DNA"/>
</dbReference>
<evidence type="ECO:0000259" key="1">
    <source>
        <dbReference type="Pfam" id="PF12728"/>
    </source>
</evidence>
<accession>A0A916JP51</accession>
<dbReference type="InterPro" id="IPR041657">
    <property type="entry name" value="HTH_17"/>
</dbReference>
<gene>
    <name evidence="2" type="ORF">CRYO30217_01836</name>
</gene>
<dbReference type="AlphaFoldDB" id="A0A916JP51"/>
<protein>
    <recommendedName>
        <fullName evidence="1">Helix-turn-helix domain-containing protein</fullName>
    </recommendedName>
</protein>
<feature type="domain" description="Helix-turn-helix" evidence="1">
    <location>
        <begin position="39"/>
        <end position="86"/>
    </location>
</feature>
<evidence type="ECO:0000313" key="3">
    <source>
        <dbReference type="Proteomes" id="UP000683507"/>
    </source>
</evidence>
<reference evidence="2" key="1">
    <citation type="submission" date="2021-04" db="EMBL/GenBank/DDBJ databases">
        <authorList>
            <person name="Rodrigo-Torres L."/>
            <person name="Arahal R. D."/>
            <person name="Lucena T."/>
        </authorList>
    </citation>
    <scope>NUCLEOTIDE SEQUENCE</scope>
    <source>
        <strain evidence="2">AS29M-1</strain>
    </source>
</reference>
<organism evidence="2 3">
    <name type="scientific">Parvicella tangerina</name>
    <dbReference type="NCBI Taxonomy" id="2829795"/>
    <lineage>
        <taxon>Bacteria</taxon>
        <taxon>Pseudomonadati</taxon>
        <taxon>Bacteroidota</taxon>
        <taxon>Flavobacteriia</taxon>
        <taxon>Flavobacteriales</taxon>
        <taxon>Parvicellaceae</taxon>
        <taxon>Parvicella</taxon>
    </lineage>
</organism>
<dbReference type="Pfam" id="PF12728">
    <property type="entry name" value="HTH_17"/>
    <property type="match status" value="1"/>
</dbReference>
<name>A0A916JP51_9FLAO</name>
<sequence>MEIIVFEKESFYKMIDELTIRIIENVERRYKEDEWIGETEAKKLLGIKSKAKLQQLRDGVKIEFSRFGKIIRYSRSSILQFLERNRVGLDKI</sequence>
<proteinExistence type="predicted"/>
<evidence type="ECO:0000313" key="2">
    <source>
        <dbReference type="EMBL" id="CAG5082195.1"/>
    </source>
</evidence>
<keyword evidence="3" id="KW-1185">Reference proteome</keyword>